<organism evidence="1 2">
    <name type="scientific">Crotalaria pallida</name>
    <name type="common">Smooth rattlebox</name>
    <name type="synonym">Crotalaria striata</name>
    <dbReference type="NCBI Taxonomy" id="3830"/>
    <lineage>
        <taxon>Eukaryota</taxon>
        <taxon>Viridiplantae</taxon>
        <taxon>Streptophyta</taxon>
        <taxon>Embryophyta</taxon>
        <taxon>Tracheophyta</taxon>
        <taxon>Spermatophyta</taxon>
        <taxon>Magnoliopsida</taxon>
        <taxon>eudicotyledons</taxon>
        <taxon>Gunneridae</taxon>
        <taxon>Pentapetalae</taxon>
        <taxon>rosids</taxon>
        <taxon>fabids</taxon>
        <taxon>Fabales</taxon>
        <taxon>Fabaceae</taxon>
        <taxon>Papilionoideae</taxon>
        <taxon>50 kb inversion clade</taxon>
        <taxon>genistoids sensu lato</taxon>
        <taxon>core genistoids</taxon>
        <taxon>Crotalarieae</taxon>
        <taxon>Crotalaria</taxon>
    </lineage>
</organism>
<evidence type="ECO:0000313" key="1">
    <source>
        <dbReference type="EMBL" id="KAK7274795.1"/>
    </source>
</evidence>
<protein>
    <submittedName>
        <fullName evidence="1">Uncharacterized protein</fullName>
    </submittedName>
</protein>
<accession>A0AAN9IF28</accession>
<evidence type="ECO:0000313" key="2">
    <source>
        <dbReference type="Proteomes" id="UP001372338"/>
    </source>
</evidence>
<dbReference type="EMBL" id="JAYWIO010000003">
    <property type="protein sequence ID" value="KAK7274795.1"/>
    <property type="molecule type" value="Genomic_DNA"/>
</dbReference>
<sequence>MVRVSLFLRFEIGIGKRENERWMVMQVERNKSDSWCSVLDQKSSKTKDSERIGMRSTLVDFACKIVEENLGGLTYNYLGQFWPLMRCDSIFGS</sequence>
<proteinExistence type="predicted"/>
<name>A0AAN9IF28_CROPI</name>
<comment type="caution">
    <text evidence="1">The sequence shown here is derived from an EMBL/GenBank/DDBJ whole genome shotgun (WGS) entry which is preliminary data.</text>
</comment>
<dbReference type="AlphaFoldDB" id="A0AAN9IF28"/>
<gene>
    <name evidence="1" type="ORF">RIF29_15894</name>
</gene>
<dbReference type="Proteomes" id="UP001372338">
    <property type="component" value="Unassembled WGS sequence"/>
</dbReference>
<keyword evidence="2" id="KW-1185">Reference proteome</keyword>
<reference evidence="1 2" key="1">
    <citation type="submission" date="2024-01" db="EMBL/GenBank/DDBJ databases">
        <title>The genomes of 5 underutilized Papilionoideae crops provide insights into root nodulation and disease resistanc.</title>
        <authorList>
            <person name="Yuan L."/>
        </authorList>
    </citation>
    <scope>NUCLEOTIDE SEQUENCE [LARGE SCALE GENOMIC DNA]</scope>
    <source>
        <strain evidence="1">ZHUSHIDOU_FW_LH</strain>
        <tissue evidence="1">Leaf</tissue>
    </source>
</reference>